<dbReference type="AlphaFoldDB" id="A0A8T9CGH0"/>
<feature type="region of interest" description="Disordered" evidence="1">
    <location>
        <begin position="623"/>
        <end position="647"/>
    </location>
</feature>
<feature type="region of interest" description="Disordered" evidence="1">
    <location>
        <begin position="347"/>
        <end position="451"/>
    </location>
</feature>
<feature type="compositionally biased region" description="Low complexity" evidence="1">
    <location>
        <begin position="61"/>
        <end position="90"/>
    </location>
</feature>
<dbReference type="Proteomes" id="UP000469558">
    <property type="component" value="Unassembled WGS sequence"/>
</dbReference>
<evidence type="ECO:0000313" key="2">
    <source>
        <dbReference type="EMBL" id="TVY84959.1"/>
    </source>
</evidence>
<reference evidence="2 3" key="1">
    <citation type="submission" date="2018-05" db="EMBL/GenBank/DDBJ databases">
        <title>Genome sequencing and assembly of the regulated plant pathogen Lachnellula willkommii and related sister species for the development of diagnostic species identification markers.</title>
        <authorList>
            <person name="Giroux E."/>
            <person name="Bilodeau G."/>
        </authorList>
    </citation>
    <scope>NUCLEOTIDE SEQUENCE [LARGE SCALE GENOMIC DNA]</scope>
    <source>
        <strain evidence="2 3">CBS 268.59</strain>
    </source>
</reference>
<accession>A0A8T9CGH0</accession>
<feature type="compositionally biased region" description="Polar residues" evidence="1">
    <location>
        <begin position="440"/>
        <end position="449"/>
    </location>
</feature>
<feature type="compositionally biased region" description="Polar residues" evidence="1">
    <location>
        <begin position="37"/>
        <end position="58"/>
    </location>
</feature>
<feature type="region of interest" description="Disordered" evidence="1">
    <location>
        <begin position="176"/>
        <end position="197"/>
    </location>
</feature>
<keyword evidence="3" id="KW-1185">Reference proteome</keyword>
<proteinExistence type="predicted"/>
<evidence type="ECO:0000313" key="3">
    <source>
        <dbReference type="Proteomes" id="UP000469558"/>
    </source>
</evidence>
<name>A0A8T9CGH0_9HELO</name>
<feature type="region of interest" description="Disordered" evidence="1">
    <location>
        <begin position="20"/>
        <end position="122"/>
    </location>
</feature>
<feature type="compositionally biased region" description="Pro residues" evidence="1">
    <location>
        <begin position="387"/>
        <end position="398"/>
    </location>
</feature>
<evidence type="ECO:0000256" key="1">
    <source>
        <dbReference type="SAM" id="MobiDB-lite"/>
    </source>
</evidence>
<dbReference type="EMBL" id="QGMK01000041">
    <property type="protein sequence ID" value="TVY84959.1"/>
    <property type="molecule type" value="Genomic_DNA"/>
</dbReference>
<feature type="compositionally biased region" description="Polar residues" evidence="1">
    <location>
        <begin position="353"/>
        <end position="367"/>
    </location>
</feature>
<protein>
    <submittedName>
        <fullName evidence="2">Uncharacterized protein</fullName>
    </submittedName>
</protein>
<sequence length="695" mass="76840">MLLQKTGSRLKQFIAHRRRNSFDESDDVIDEERSTGRKTSTNTPRRLSWLSQSPSTELATLRRASSTITTRSRPLPPVSSSASSSASSLCSCDCDPDPVSNGHSLSRPQPAPPSPEILYLPSLSSTKTVGDARAWRLIFSEPSSPSSPSGVPDRDLKDLSFANARVSTFDLLEALSMAPDEDRTPTQSARNSEEADMDISHDVSQLIRETDEAFQAVGTALEDAKAATQGWYDTPQPSQTPRVLSRPLILLKKNARSPVSLSKSPLARSVSVAKRKKPIQKRKMNVLSRALKPSPPPPANTPARWTLTDVTANVVDVFSGKMFRIEVDEMLTPGRLAKIKEENRIEVERKTSNESAQSTGTDGSTPTEPFHLESLSSRIDARLEQKPPSPDPAPPSPVSPEETESTSGKIANVRFTGTSTPPRTSKSMIIDDLTFPSPPRQTRSRSNSRAAPLLPTIPEVSPLTMMPIRVPTLSSKLPSVRLQPTESHVLLPSTPFTLTSPNFRHGAIRVERTNKTAQVMSVGPEESALDWTAFQMAISGTMDDMGTTHDADDEWEADEAEIDDIMRWWDGFGFHGFGRMVQDAPQRMRVSDGRKEEPWRNTAELSMLAELQMEFERYDEEVSPLTDDEDSGNMMESFELDTSPEDERRPQIVMYSLEYNPLGDEIVEVALQWFQGDQIAIYLCGTSQGDSKGQN</sequence>
<feature type="compositionally biased region" description="Polar residues" evidence="1">
    <location>
        <begin position="415"/>
        <end position="427"/>
    </location>
</feature>
<gene>
    <name evidence="2" type="ORF">LSUE1_G002717</name>
</gene>
<comment type="caution">
    <text evidence="2">The sequence shown here is derived from an EMBL/GenBank/DDBJ whole genome shotgun (WGS) entry which is preliminary data.</text>
</comment>
<organism evidence="2 3">
    <name type="scientific">Lachnellula suecica</name>
    <dbReference type="NCBI Taxonomy" id="602035"/>
    <lineage>
        <taxon>Eukaryota</taxon>
        <taxon>Fungi</taxon>
        <taxon>Dikarya</taxon>
        <taxon>Ascomycota</taxon>
        <taxon>Pezizomycotina</taxon>
        <taxon>Leotiomycetes</taxon>
        <taxon>Helotiales</taxon>
        <taxon>Lachnaceae</taxon>
        <taxon>Lachnellula</taxon>
    </lineage>
</organism>
<dbReference type="OrthoDB" id="5244857at2759"/>